<comment type="caution">
    <text evidence="3">The sequence shown here is derived from an EMBL/GenBank/DDBJ whole genome shotgun (WGS) entry which is preliminary data.</text>
</comment>
<protein>
    <recommendedName>
        <fullName evidence="2">Spindle pole body-associated protein cut12 domain-containing protein</fullName>
    </recommendedName>
</protein>
<proteinExistence type="predicted"/>
<feature type="region of interest" description="Disordered" evidence="1">
    <location>
        <begin position="575"/>
        <end position="639"/>
    </location>
</feature>
<feature type="compositionally biased region" description="Acidic residues" evidence="1">
    <location>
        <begin position="164"/>
        <end position="184"/>
    </location>
</feature>
<dbReference type="InterPro" id="IPR021589">
    <property type="entry name" value="Cut12"/>
</dbReference>
<feature type="region of interest" description="Disordered" evidence="1">
    <location>
        <begin position="1"/>
        <end position="32"/>
    </location>
</feature>
<dbReference type="EMBL" id="JAPEVB010000004">
    <property type="protein sequence ID" value="KAJ4389086.1"/>
    <property type="molecule type" value="Genomic_DNA"/>
</dbReference>
<evidence type="ECO:0000313" key="4">
    <source>
        <dbReference type="Proteomes" id="UP001140453"/>
    </source>
</evidence>
<feature type="region of interest" description="Disordered" evidence="1">
    <location>
        <begin position="47"/>
        <end position="198"/>
    </location>
</feature>
<name>A0A9W8YPV6_9PEZI</name>
<feature type="compositionally biased region" description="Basic and acidic residues" evidence="1">
    <location>
        <begin position="308"/>
        <end position="318"/>
    </location>
</feature>
<feature type="region of interest" description="Disordered" evidence="1">
    <location>
        <begin position="264"/>
        <end position="283"/>
    </location>
</feature>
<keyword evidence="4" id="KW-1185">Reference proteome</keyword>
<feature type="compositionally biased region" description="Basic and acidic residues" evidence="1">
    <location>
        <begin position="490"/>
        <end position="503"/>
    </location>
</feature>
<feature type="compositionally biased region" description="Basic and acidic residues" evidence="1">
    <location>
        <begin position="151"/>
        <end position="163"/>
    </location>
</feature>
<dbReference type="Pfam" id="PF11500">
    <property type="entry name" value="Cut12"/>
    <property type="match status" value="1"/>
</dbReference>
<feature type="compositionally biased region" description="Low complexity" evidence="1">
    <location>
        <begin position="91"/>
        <end position="101"/>
    </location>
</feature>
<dbReference type="OrthoDB" id="5383703at2759"/>
<evidence type="ECO:0000256" key="1">
    <source>
        <dbReference type="SAM" id="MobiDB-lite"/>
    </source>
</evidence>
<dbReference type="Proteomes" id="UP001140453">
    <property type="component" value="Unassembled WGS sequence"/>
</dbReference>
<accession>A0A9W8YPV6</accession>
<evidence type="ECO:0000313" key="3">
    <source>
        <dbReference type="EMBL" id="KAJ4389086.1"/>
    </source>
</evidence>
<reference evidence="3" key="1">
    <citation type="submission" date="2022-10" db="EMBL/GenBank/DDBJ databases">
        <title>Tapping the CABI collections for fungal endophytes: first genome assemblies for Collariella, Neodidymelliopsis, Ascochyta clinopodiicola, Didymella pomorum, Didymosphaeria variabile, Neocosmospora piperis and Neocucurbitaria cava.</title>
        <authorList>
            <person name="Hill R."/>
        </authorList>
    </citation>
    <scope>NUCLEOTIDE SEQUENCE</scope>
    <source>
        <strain evidence="3">IMI 355082</strain>
    </source>
</reference>
<organism evidence="3 4">
    <name type="scientific">Gnomoniopsis smithogilvyi</name>
    <dbReference type="NCBI Taxonomy" id="1191159"/>
    <lineage>
        <taxon>Eukaryota</taxon>
        <taxon>Fungi</taxon>
        <taxon>Dikarya</taxon>
        <taxon>Ascomycota</taxon>
        <taxon>Pezizomycotina</taxon>
        <taxon>Sordariomycetes</taxon>
        <taxon>Sordariomycetidae</taxon>
        <taxon>Diaporthales</taxon>
        <taxon>Gnomoniaceae</taxon>
        <taxon>Gnomoniopsis</taxon>
    </lineage>
</organism>
<feature type="compositionally biased region" description="Basic and acidic residues" evidence="1">
    <location>
        <begin position="605"/>
        <end position="619"/>
    </location>
</feature>
<evidence type="ECO:0000259" key="2">
    <source>
        <dbReference type="Pfam" id="PF11500"/>
    </source>
</evidence>
<feature type="domain" description="Spindle pole body-associated protein cut12" evidence="2">
    <location>
        <begin position="131"/>
        <end position="268"/>
    </location>
</feature>
<dbReference type="AlphaFoldDB" id="A0A9W8YPV6"/>
<feature type="compositionally biased region" description="Polar residues" evidence="1">
    <location>
        <begin position="587"/>
        <end position="599"/>
    </location>
</feature>
<feature type="region of interest" description="Disordered" evidence="1">
    <location>
        <begin position="490"/>
        <end position="556"/>
    </location>
</feature>
<feature type="region of interest" description="Disordered" evidence="1">
    <location>
        <begin position="308"/>
        <end position="335"/>
    </location>
</feature>
<gene>
    <name evidence="3" type="ORF">N0V93_006548</name>
</gene>
<sequence>MLGWALNKATGNASNAPPTPGPDDTFVDQPDTPAPVFAARAFKRAIFGTPAPPTKEIPRKETRAAVTKSEKSTFKPTIPETKAYESPSKPPGILLTPGTGTTRRKRVSFGREVKANSTGMGTDTGDGASRTRPRTKLQEALENSRKRRDNRRSNEDDARRLDFDPEINNDEADDVWEEVDDGDREADGTVDLNEPRSQSGRYWKSEFQKYHEEAQAEMEKLVKYKQLAKSYAKAKDAEALDLTGRLKEEQDKVAEMERKITELAGRVGARPGRNGGAQDDNELVKDLTRQTALAVQYRKKVDELEAALKDSGYEAERNKRQRGGPLTAREQAKELSDLRQELQRVKAELFAVEDRERKADMEKRELERKLNRKDTQYDSLKAEYDQLKDKNKALRDEVSSLRRATQPRNGGLLKEDALALSTEIGTSSAWSKKFDELKINLGREQEDRRREMDDASITINRLQKEFQSTADIKPPVQRKSGSDLRAKFNHTPKFDDDTHDLLQHRPLSSIRRTSTPLGRPISRGSKRTMSGRLVDKKSDPIGLASARGTPRKVDTPKTIDLTRLSNKNRLGLVTERALEGELDPEPKSNSVPSTRNVSTRSSLSSDRRAAAIARLEQKRAERKKARERPSLAGKENIRP</sequence>
<feature type="compositionally biased region" description="Basic and acidic residues" evidence="1">
    <location>
        <begin position="56"/>
        <end position="73"/>
    </location>
</feature>